<feature type="compositionally biased region" description="Polar residues" evidence="1">
    <location>
        <begin position="127"/>
        <end position="159"/>
    </location>
</feature>
<evidence type="ECO:0000313" key="2">
    <source>
        <dbReference type="EMBL" id="KAE8262912.1"/>
    </source>
</evidence>
<reference evidence="2" key="2">
    <citation type="journal article" date="2019" name="IMA Fungus">
        <title>Genome sequencing and comparison of five Tilletia species to identify candidate genes for the detection of regulated species infecting wheat.</title>
        <authorList>
            <person name="Nguyen H.D.T."/>
            <person name="Sultana T."/>
            <person name="Kesanakurti P."/>
            <person name="Hambleton S."/>
        </authorList>
    </citation>
    <scope>NUCLEOTIDE SEQUENCE</scope>
    <source>
        <strain evidence="2">DAOMC 238032</strain>
    </source>
</reference>
<feature type="compositionally biased region" description="Low complexity" evidence="1">
    <location>
        <begin position="248"/>
        <end position="264"/>
    </location>
</feature>
<evidence type="ECO:0000313" key="3">
    <source>
        <dbReference type="Proteomes" id="UP000077671"/>
    </source>
</evidence>
<feature type="region of interest" description="Disordered" evidence="1">
    <location>
        <begin position="78"/>
        <end position="167"/>
    </location>
</feature>
<proteinExistence type="predicted"/>
<evidence type="ECO:0000256" key="1">
    <source>
        <dbReference type="SAM" id="MobiDB-lite"/>
    </source>
</evidence>
<feature type="region of interest" description="Disordered" evidence="1">
    <location>
        <begin position="281"/>
        <end position="314"/>
    </location>
</feature>
<feature type="compositionally biased region" description="Basic and acidic residues" evidence="1">
    <location>
        <begin position="78"/>
        <end position="87"/>
    </location>
</feature>
<accession>A0A177UG74</accession>
<dbReference type="Proteomes" id="UP000077671">
    <property type="component" value="Unassembled WGS sequence"/>
</dbReference>
<organism evidence="2 3">
    <name type="scientific">Tilletia caries</name>
    <name type="common">wheat bunt fungus</name>
    <dbReference type="NCBI Taxonomy" id="13290"/>
    <lineage>
        <taxon>Eukaryota</taxon>
        <taxon>Fungi</taxon>
        <taxon>Dikarya</taxon>
        <taxon>Basidiomycota</taxon>
        <taxon>Ustilaginomycotina</taxon>
        <taxon>Exobasidiomycetes</taxon>
        <taxon>Tilletiales</taxon>
        <taxon>Tilletiaceae</taxon>
        <taxon>Tilletia</taxon>
    </lineage>
</organism>
<reference evidence="2" key="1">
    <citation type="submission" date="2016-04" db="EMBL/GenBank/DDBJ databases">
        <authorList>
            <person name="Nguyen H.D."/>
            <person name="Kesanakurti P."/>
            <person name="Cullis J."/>
            <person name="Levesque C.A."/>
            <person name="Hambleton S."/>
        </authorList>
    </citation>
    <scope>NUCLEOTIDE SEQUENCE</scope>
    <source>
        <strain evidence="2">DAOMC 238032</strain>
    </source>
</reference>
<name>A0A177UG74_9BASI</name>
<feature type="compositionally biased region" description="Basic and acidic residues" evidence="1">
    <location>
        <begin position="292"/>
        <end position="304"/>
    </location>
</feature>
<sequence length="554" mass="60565">MVTRDQALAWLRVTVGDGAGGLGPNPTFLLKRHEAILARARLAYAQEQQHQARQERRVEDEGGVIQACSSRWAQSIEAAREEVRDVSSDTDGTQPESTGSPEPVPPRLDESAREDLPLSPSLPSPGRSFSRQPAKTAIRTQTQNVTSECSSSRRNSPAQASAARTEHGLRVRPFAMLQQETQDITDLSLSMSPRKLVPQPATTISAGSAIVSSLRTNPPPQPSMMYKKGRVVKFDMPPVQTTDRNEFSAATDVTTPPDTASVTALPGNKARPTIRAFREELRGGGLSAEQSKSVDRKGKGKARDDFDEDAQEPHNSHAVMHFTPVLKTHAKRHATTSELIPARTRKVARAPVLPMAADSKKHVQPRAIEDETDFSEQERSILLLPLGEERIRRAKDLQWRRERRRLAAMREREREKERGMKVAALAVASNAERGQPIGKRLLEFSTVPAIPPANTRRIKRSALVPGLAVATSSRVTGDSAVATASSEAPTIPDGGGGGRATHHKKRRLALADTIMRSAGKGETDQHRTSRARGQQNRQLRSDSGNRDPSSSSRL</sequence>
<protein>
    <submittedName>
        <fullName evidence="2">Uncharacterized protein</fullName>
    </submittedName>
</protein>
<comment type="caution">
    <text evidence="2">The sequence shown here is derived from an EMBL/GenBank/DDBJ whole genome shotgun (WGS) entry which is preliminary data.</text>
</comment>
<feature type="region of interest" description="Disordered" evidence="1">
    <location>
        <begin position="471"/>
        <end position="554"/>
    </location>
</feature>
<feature type="compositionally biased region" description="Polar residues" evidence="1">
    <location>
        <begin position="89"/>
        <end position="100"/>
    </location>
</feature>
<gene>
    <name evidence="2" type="ORF">A4X03_0g2086</name>
</gene>
<feature type="compositionally biased region" description="Polar residues" evidence="1">
    <location>
        <begin position="471"/>
        <end position="488"/>
    </location>
</feature>
<dbReference type="AlphaFoldDB" id="A0A177UG74"/>
<dbReference type="EMBL" id="LWDD02000189">
    <property type="protein sequence ID" value="KAE8262912.1"/>
    <property type="molecule type" value="Genomic_DNA"/>
</dbReference>
<feature type="compositionally biased region" description="Basic and acidic residues" evidence="1">
    <location>
        <begin position="107"/>
        <end position="116"/>
    </location>
</feature>
<feature type="region of interest" description="Disordered" evidence="1">
    <location>
        <begin position="247"/>
        <end position="266"/>
    </location>
</feature>